<dbReference type="Proteomes" id="UP000225706">
    <property type="component" value="Unassembled WGS sequence"/>
</dbReference>
<accession>A0A2B4R5T6</accession>
<evidence type="ECO:0000313" key="1">
    <source>
        <dbReference type="EMBL" id="PFX12179.1"/>
    </source>
</evidence>
<dbReference type="AlphaFoldDB" id="A0A2B4R5T6"/>
<keyword evidence="2" id="KW-1185">Reference proteome</keyword>
<evidence type="ECO:0000313" key="2">
    <source>
        <dbReference type="Proteomes" id="UP000225706"/>
    </source>
</evidence>
<organism evidence="1 2">
    <name type="scientific">Stylophora pistillata</name>
    <name type="common">Smooth cauliflower coral</name>
    <dbReference type="NCBI Taxonomy" id="50429"/>
    <lineage>
        <taxon>Eukaryota</taxon>
        <taxon>Metazoa</taxon>
        <taxon>Cnidaria</taxon>
        <taxon>Anthozoa</taxon>
        <taxon>Hexacorallia</taxon>
        <taxon>Scleractinia</taxon>
        <taxon>Astrocoeniina</taxon>
        <taxon>Pocilloporidae</taxon>
        <taxon>Stylophora</taxon>
    </lineage>
</organism>
<sequence>MASLVKPDRELYLTLPSNDSSIVSFPNNTNHHWTNQLPHPIELEGEWEVGLSQITLPTESKVKEYLDTLSDDDPIMFTSNAVWVKDIGSGTSARLDITVFYKDIKDANIQTVFDLLKVLFDTDAEKRAWNMERNYVTKHVFRVIYNEVNNDVKITAGHLGTDTATYLHIANNMKVLLRKELCLKFNWVEEKTLSSGHVRPANGVNLLSDFRNPDQGWKNTYRARYSALWNTPFGLEDITDFYGEAYIRFHLEELAYTFTNTINSSYKKGTISRALYAYSSLCAPTITGDQTTDLLRSVRYKPGLNETFTYEPTHIHYKPVRTSNISTIETGIEYLSTLGDDDILLRMRNMLFAPTLQTIFTTHVTYKDIKGVEIITTYDLLDILFRKALQLQAWNMDKDYTIKAAFKVNLDDTSGDVTLSAGHVPTDQVTFNNIANNMQLLLRVDMCEKFGWIKQHSTFDNKPIFINGPNLTSFFRNENQGWSKLYDLRMGSSYKWPYGLEYVKYIDYVNNSKQTNFCRFHLEELDYKFTNTKENTSKKGNTLRSLFVYSSLCQPTITGSNTTDMLREITYKPGLNQTHIFEPRKLTYKPVRISQIYTIETGISESEANSTDYVDFNEGPTILTLHLRKIVK</sequence>
<gene>
    <name evidence="1" type="ORF">AWC38_SpisGene23903</name>
</gene>
<name>A0A2B4R5T6_STYPI</name>
<reference evidence="2" key="1">
    <citation type="journal article" date="2017" name="bioRxiv">
        <title>Comparative analysis of the genomes of Stylophora pistillata and Acropora digitifera provides evidence for extensive differences between species of corals.</title>
        <authorList>
            <person name="Voolstra C.R."/>
            <person name="Li Y."/>
            <person name="Liew Y.J."/>
            <person name="Baumgarten S."/>
            <person name="Zoccola D."/>
            <person name="Flot J.-F."/>
            <person name="Tambutte S."/>
            <person name="Allemand D."/>
            <person name="Aranda M."/>
        </authorList>
    </citation>
    <scope>NUCLEOTIDE SEQUENCE [LARGE SCALE GENOMIC DNA]</scope>
</reference>
<proteinExistence type="predicted"/>
<protein>
    <submittedName>
        <fullName evidence="1">Uncharacterized protein</fullName>
    </submittedName>
</protein>
<comment type="caution">
    <text evidence="1">The sequence shown here is derived from an EMBL/GenBank/DDBJ whole genome shotgun (WGS) entry which is preliminary data.</text>
</comment>
<dbReference type="EMBL" id="LSMT01001533">
    <property type="protein sequence ID" value="PFX12179.1"/>
    <property type="molecule type" value="Genomic_DNA"/>
</dbReference>